<accession>A0AAV4B5B1</accession>
<proteinExistence type="predicted"/>
<organism evidence="1 2">
    <name type="scientific">Plakobranchus ocellatus</name>
    <dbReference type="NCBI Taxonomy" id="259542"/>
    <lineage>
        <taxon>Eukaryota</taxon>
        <taxon>Metazoa</taxon>
        <taxon>Spiralia</taxon>
        <taxon>Lophotrochozoa</taxon>
        <taxon>Mollusca</taxon>
        <taxon>Gastropoda</taxon>
        <taxon>Heterobranchia</taxon>
        <taxon>Euthyneura</taxon>
        <taxon>Panpulmonata</taxon>
        <taxon>Sacoglossa</taxon>
        <taxon>Placobranchoidea</taxon>
        <taxon>Plakobranchidae</taxon>
        <taxon>Plakobranchus</taxon>
    </lineage>
</organism>
<protein>
    <submittedName>
        <fullName evidence="1">Uncharacterized protein</fullName>
    </submittedName>
</protein>
<gene>
    <name evidence="1" type="ORF">PoB_004045300</name>
</gene>
<keyword evidence="2" id="KW-1185">Reference proteome</keyword>
<dbReference type="AlphaFoldDB" id="A0AAV4B5B1"/>
<dbReference type="Proteomes" id="UP000735302">
    <property type="component" value="Unassembled WGS sequence"/>
</dbReference>
<reference evidence="1 2" key="1">
    <citation type="journal article" date="2021" name="Elife">
        <title>Chloroplast acquisition without the gene transfer in kleptoplastic sea slugs, Plakobranchus ocellatus.</title>
        <authorList>
            <person name="Maeda T."/>
            <person name="Takahashi S."/>
            <person name="Yoshida T."/>
            <person name="Shimamura S."/>
            <person name="Takaki Y."/>
            <person name="Nagai Y."/>
            <person name="Toyoda A."/>
            <person name="Suzuki Y."/>
            <person name="Arimoto A."/>
            <person name="Ishii H."/>
            <person name="Satoh N."/>
            <person name="Nishiyama T."/>
            <person name="Hasebe M."/>
            <person name="Maruyama T."/>
            <person name="Minagawa J."/>
            <person name="Obokata J."/>
            <person name="Shigenobu S."/>
        </authorList>
    </citation>
    <scope>NUCLEOTIDE SEQUENCE [LARGE SCALE GENOMIC DNA]</scope>
</reference>
<evidence type="ECO:0000313" key="2">
    <source>
        <dbReference type="Proteomes" id="UP000735302"/>
    </source>
</evidence>
<dbReference type="EMBL" id="BLXT01004521">
    <property type="protein sequence ID" value="GFO13948.1"/>
    <property type="molecule type" value="Genomic_DNA"/>
</dbReference>
<comment type="caution">
    <text evidence="1">The sequence shown here is derived from an EMBL/GenBank/DDBJ whole genome shotgun (WGS) entry which is preliminary data.</text>
</comment>
<evidence type="ECO:0000313" key="1">
    <source>
        <dbReference type="EMBL" id="GFO13948.1"/>
    </source>
</evidence>
<name>A0AAV4B5B1_9GAST</name>
<sequence length="66" mass="7070">MDMVQGADLQLVLGVFRSTPIAFLELASGCEPLSLMRDKINIALYGADDSTSDDDTIDVAIGYETS</sequence>